<protein>
    <submittedName>
        <fullName evidence="1">Uncharacterized protein</fullName>
    </submittedName>
</protein>
<keyword evidence="2" id="KW-1185">Reference proteome</keyword>
<organism evidence="1 2">
    <name type="scientific">Clostridium muellerianum</name>
    <dbReference type="NCBI Taxonomy" id="2716538"/>
    <lineage>
        <taxon>Bacteria</taxon>
        <taxon>Bacillati</taxon>
        <taxon>Bacillota</taxon>
        <taxon>Clostridia</taxon>
        <taxon>Eubacteriales</taxon>
        <taxon>Clostridiaceae</taxon>
        <taxon>Clostridium</taxon>
    </lineage>
</organism>
<gene>
    <name evidence="1" type="ORF">HBE96_15115</name>
</gene>
<sequence>MILYEILTIFTEGEEVSYKDWSVSKGSSSDRSLISSVPNSTEEIKDNSMYMFC</sequence>
<name>A0A7Y0EIG0_9CLOT</name>
<reference evidence="1 2" key="1">
    <citation type="submission" date="2020-06" db="EMBL/GenBank/DDBJ databases">
        <title>Complete Genome Sequence of Clostridium muelleri sp. nov. P21T, an Acid-Alcohol Producing Acetogen Isolated from Old Hay.</title>
        <authorList>
            <person name="Duncan K.E."/>
            <person name="Tanner R.S."/>
        </authorList>
    </citation>
    <scope>NUCLEOTIDE SEQUENCE [LARGE SCALE GENOMIC DNA]</scope>
    <source>
        <strain evidence="1 2">P21</strain>
    </source>
</reference>
<dbReference type="AlphaFoldDB" id="A0A7Y0EIG0"/>
<dbReference type="RefSeq" id="WP_169298578.1">
    <property type="nucleotide sequence ID" value="NZ_JABBNI010000028.1"/>
</dbReference>
<comment type="caution">
    <text evidence="1">The sequence shown here is derived from an EMBL/GenBank/DDBJ whole genome shotgun (WGS) entry which is preliminary data.</text>
</comment>
<evidence type="ECO:0000313" key="2">
    <source>
        <dbReference type="Proteomes" id="UP000537131"/>
    </source>
</evidence>
<proteinExistence type="predicted"/>
<evidence type="ECO:0000313" key="1">
    <source>
        <dbReference type="EMBL" id="NMM63981.1"/>
    </source>
</evidence>
<accession>A0A7Y0EIG0</accession>
<dbReference type="EMBL" id="JABBNI010000028">
    <property type="protein sequence ID" value="NMM63981.1"/>
    <property type="molecule type" value="Genomic_DNA"/>
</dbReference>
<dbReference type="Proteomes" id="UP000537131">
    <property type="component" value="Unassembled WGS sequence"/>
</dbReference>